<reference key="2">
    <citation type="submission" date="2011-04" db="EMBL/GenBank/DDBJ databases">
        <title>Complete sequence of chromosome of Haliscomenobacter hydrossis DSM 1100.</title>
        <authorList>
            <consortium name="US DOE Joint Genome Institute (JGI-PGF)"/>
            <person name="Lucas S."/>
            <person name="Han J."/>
            <person name="Lapidus A."/>
            <person name="Bruce D."/>
            <person name="Goodwin L."/>
            <person name="Pitluck S."/>
            <person name="Peters L."/>
            <person name="Kyrpides N."/>
            <person name="Mavromatis K."/>
            <person name="Ivanova N."/>
            <person name="Ovchinnikova G."/>
            <person name="Pagani I."/>
            <person name="Daligault H."/>
            <person name="Detter J.C."/>
            <person name="Han C."/>
            <person name="Land M."/>
            <person name="Hauser L."/>
            <person name="Markowitz V."/>
            <person name="Cheng J.-F."/>
            <person name="Hugenholtz P."/>
            <person name="Woyke T."/>
            <person name="Wu D."/>
            <person name="Verbarg S."/>
            <person name="Frueling A."/>
            <person name="Brambilla E."/>
            <person name="Klenk H.-P."/>
            <person name="Eisen J.A."/>
        </authorList>
    </citation>
    <scope>NUCLEOTIDE SEQUENCE</scope>
    <source>
        <strain>DSM 1100</strain>
    </source>
</reference>
<dbReference type="GO" id="GO:0046872">
    <property type="term" value="F:metal ion binding"/>
    <property type="evidence" value="ECO:0007669"/>
    <property type="project" value="UniProtKB-KW"/>
</dbReference>
<dbReference type="OrthoDB" id="9802248at2"/>
<name>F4KUF9_HALH1</name>
<keyword evidence="4" id="KW-0378">Hydrolase</keyword>
<dbReference type="GO" id="GO:0016787">
    <property type="term" value="F:hydrolase activity"/>
    <property type="evidence" value="ECO:0007669"/>
    <property type="project" value="UniProtKB-KW"/>
</dbReference>
<keyword evidence="8" id="KW-1185">Reference proteome</keyword>
<reference evidence="7 8" key="1">
    <citation type="journal article" date="2011" name="Stand. Genomic Sci.">
        <title>Complete genome sequence of Haliscomenobacter hydrossis type strain (O).</title>
        <authorList>
            <consortium name="US DOE Joint Genome Institute (JGI-PGF)"/>
            <person name="Daligault H."/>
            <person name="Lapidus A."/>
            <person name="Zeytun A."/>
            <person name="Nolan M."/>
            <person name="Lucas S."/>
            <person name="Del Rio T.G."/>
            <person name="Tice H."/>
            <person name="Cheng J.F."/>
            <person name="Tapia R."/>
            <person name="Han C."/>
            <person name="Goodwin L."/>
            <person name="Pitluck S."/>
            <person name="Liolios K."/>
            <person name="Pagani I."/>
            <person name="Ivanova N."/>
            <person name="Huntemann M."/>
            <person name="Mavromatis K."/>
            <person name="Mikhailova N."/>
            <person name="Pati A."/>
            <person name="Chen A."/>
            <person name="Palaniappan K."/>
            <person name="Land M."/>
            <person name="Hauser L."/>
            <person name="Brambilla E.M."/>
            <person name="Rohde M."/>
            <person name="Verbarg S."/>
            <person name="Goker M."/>
            <person name="Bristow J."/>
            <person name="Eisen J.A."/>
            <person name="Markowitz V."/>
            <person name="Hugenholtz P."/>
            <person name="Kyrpides N.C."/>
            <person name="Klenk H.P."/>
            <person name="Woyke T."/>
        </authorList>
    </citation>
    <scope>NUCLEOTIDE SEQUENCE [LARGE SCALE GENOMIC DNA]</scope>
    <source>
        <strain evidence="8">ATCC 27775 / DSM 1100 / LMG 10767 / O</strain>
    </source>
</reference>
<comment type="similarity">
    <text evidence="2">Belongs to the metallo-beta-lactamase superfamily.</text>
</comment>
<gene>
    <name evidence="7" type="ordered locus">Halhy_3383</name>
</gene>
<keyword evidence="3" id="KW-0479">Metal-binding</keyword>
<evidence type="ECO:0000313" key="7">
    <source>
        <dbReference type="EMBL" id="AEE51241.1"/>
    </source>
</evidence>
<dbReference type="eggNOG" id="COG0491">
    <property type="taxonomic scope" value="Bacteria"/>
</dbReference>
<dbReference type="HOGENOM" id="CLU_030571_3_4_10"/>
<evidence type="ECO:0000256" key="2">
    <source>
        <dbReference type="ARBA" id="ARBA00007749"/>
    </source>
</evidence>
<feature type="domain" description="Metallo-beta-lactamase" evidence="6">
    <location>
        <begin position="37"/>
        <end position="267"/>
    </location>
</feature>
<dbReference type="InterPro" id="IPR036866">
    <property type="entry name" value="RibonucZ/Hydroxyglut_hydro"/>
</dbReference>
<dbReference type="PANTHER" id="PTHR42978:SF2">
    <property type="entry name" value="102 KBASES UNSTABLE REGION: FROM 1 TO 119443"/>
    <property type="match status" value="1"/>
</dbReference>
<evidence type="ECO:0000256" key="3">
    <source>
        <dbReference type="ARBA" id="ARBA00022723"/>
    </source>
</evidence>
<dbReference type="EMBL" id="CP002691">
    <property type="protein sequence ID" value="AEE51241.1"/>
    <property type="molecule type" value="Genomic_DNA"/>
</dbReference>
<proteinExistence type="inferred from homology"/>
<protein>
    <recommendedName>
        <fullName evidence="6">Metallo-beta-lactamase domain-containing protein</fullName>
    </recommendedName>
</protein>
<dbReference type="Gene3D" id="3.60.15.10">
    <property type="entry name" value="Ribonuclease Z/Hydroxyacylglutathione hydrolase-like"/>
    <property type="match status" value="1"/>
</dbReference>
<dbReference type="InterPro" id="IPR051013">
    <property type="entry name" value="MBL_superfamily_lactonases"/>
</dbReference>
<organism evidence="7 8">
    <name type="scientific">Haliscomenobacter hydrossis (strain ATCC 27775 / DSM 1100 / LMG 10767 / O)</name>
    <dbReference type="NCBI Taxonomy" id="760192"/>
    <lineage>
        <taxon>Bacteria</taxon>
        <taxon>Pseudomonadati</taxon>
        <taxon>Bacteroidota</taxon>
        <taxon>Saprospiria</taxon>
        <taxon>Saprospirales</taxon>
        <taxon>Haliscomenobacteraceae</taxon>
        <taxon>Haliscomenobacter</taxon>
    </lineage>
</organism>
<sequence>MVQNASPLKVRIFHSGYCVAHGKVADPVRGQKYCRFYATWALIEHPKAGLILFDTGYAPRFREATARWPYQLYAWLTPMFLQEEETACNQLKALGYDPAQIGTVILSHFHGDHIAGLKDFPNARIVCSTSALQQATSVKGWAALSKGILPDLLPRDLVQRAQTIDDNQLGKLTDERTAYDLLNDGSIRLFALPGHGRGQMGAVVQTPDGSIFLAADAAWQLQAWQAGTLPRSIVRLFFDDWLAYRQTFDELRGFALRNPECRIVFTHSPELVDLQG</sequence>
<keyword evidence="5" id="KW-0862">Zinc</keyword>
<dbReference type="AlphaFoldDB" id="F4KUF9"/>
<dbReference type="PANTHER" id="PTHR42978">
    <property type="entry name" value="QUORUM-QUENCHING LACTONASE YTNP-RELATED-RELATED"/>
    <property type="match status" value="1"/>
</dbReference>
<comment type="cofactor">
    <cofactor evidence="1">
        <name>Zn(2+)</name>
        <dbReference type="ChEBI" id="CHEBI:29105"/>
    </cofactor>
</comment>
<evidence type="ECO:0000259" key="6">
    <source>
        <dbReference type="SMART" id="SM00849"/>
    </source>
</evidence>
<dbReference type="SUPFAM" id="SSF56281">
    <property type="entry name" value="Metallo-hydrolase/oxidoreductase"/>
    <property type="match status" value="1"/>
</dbReference>
<evidence type="ECO:0000256" key="1">
    <source>
        <dbReference type="ARBA" id="ARBA00001947"/>
    </source>
</evidence>
<evidence type="ECO:0000256" key="4">
    <source>
        <dbReference type="ARBA" id="ARBA00022801"/>
    </source>
</evidence>
<dbReference type="InterPro" id="IPR001279">
    <property type="entry name" value="Metallo-B-lactamas"/>
</dbReference>
<dbReference type="Pfam" id="PF00753">
    <property type="entry name" value="Lactamase_B"/>
    <property type="match status" value="1"/>
</dbReference>
<dbReference type="RefSeq" id="WP_013765782.1">
    <property type="nucleotide sequence ID" value="NC_015510.1"/>
</dbReference>
<evidence type="ECO:0000313" key="8">
    <source>
        <dbReference type="Proteomes" id="UP000008461"/>
    </source>
</evidence>
<accession>F4KUF9</accession>
<dbReference type="SMART" id="SM00849">
    <property type="entry name" value="Lactamase_B"/>
    <property type="match status" value="1"/>
</dbReference>
<dbReference type="Proteomes" id="UP000008461">
    <property type="component" value="Chromosome"/>
</dbReference>
<dbReference type="CDD" id="cd07730">
    <property type="entry name" value="metallo-hydrolase-like_MBL-fold"/>
    <property type="match status" value="1"/>
</dbReference>
<evidence type="ECO:0000256" key="5">
    <source>
        <dbReference type="ARBA" id="ARBA00022833"/>
    </source>
</evidence>
<dbReference type="STRING" id="760192.Halhy_3383"/>
<dbReference type="KEGG" id="hhy:Halhy_3383"/>